<dbReference type="Proteomes" id="UP000708208">
    <property type="component" value="Unassembled WGS sequence"/>
</dbReference>
<feature type="non-terminal residue" evidence="3">
    <location>
        <position position="1"/>
    </location>
</feature>
<dbReference type="AlphaFoldDB" id="A0A8J2P102"/>
<feature type="transmembrane region" description="Helical" evidence="1">
    <location>
        <begin position="90"/>
        <end position="109"/>
    </location>
</feature>
<keyword evidence="1" id="KW-1133">Transmembrane helix</keyword>
<comment type="caution">
    <text evidence="3">The sequence shown here is derived from an EMBL/GenBank/DDBJ whole genome shotgun (WGS) entry which is preliminary data.</text>
</comment>
<evidence type="ECO:0000313" key="3">
    <source>
        <dbReference type="EMBL" id="CAG7726889.1"/>
    </source>
</evidence>
<protein>
    <submittedName>
        <fullName evidence="3">Uncharacterized protein</fullName>
    </submittedName>
</protein>
<accession>A0A8J2P102</accession>
<keyword evidence="1" id="KW-0472">Membrane</keyword>
<sequence>MCILLLFGLTGLSYPYMSAFVTRELSLDLDEYQTKDSLRTPQGFQKIYRQLHVMHILNVEQFSAIPIPLFFWTYSTAISIVCYQCIRFTGVVVFSSMVLGFAMLGYLIFASRNMANVHTSSQAMLESWRAKQHCPYFRKVLKSCRPLKHKVGSWFCVDKGMIVTMMQSILD</sequence>
<evidence type="ECO:0000313" key="4">
    <source>
        <dbReference type="Proteomes" id="UP000708208"/>
    </source>
</evidence>
<name>A0A8J2P102_9HEXA</name>
<reference evidence="3" key="1">
    <citation type="submission" date="2021-06" db="EMBL/GenBank/DDBJ databases">
        <authorList>
            <person name="Hodson N. C."/>
            <person name="Mongue J. A."/>
            <person name="Jaron S. K."/>
        </authorList>
    </citation>
    <scope>NUCLEOTIDE SEQUENCE</scope>
</reference>
<evidence type="ECO:0000256" key="2">
    <source>
        <dbReference type="SAM" id="SignalP"/>
    </source>
</evidence>
<dbReference type="EMBL" id="CAJVCH010141283">
    <property type="protein sequence ID" value="CAG7726889.1"/>
    <property type="molecule type" value="Genomic_DNA"/>
</dbReference>
<keyword evidence="1" id="KW-0812">Transmembrane</keyword>
<feature type="signal peptide" evidence="2">
    <location>
        <begin position="1"/>
        <end position="19"/>
    </location>
</feature>
<proteinExistence type="predicted"/>
<gene>
    <name evidence="3" type="ORF">AFUS01_LOCUS15766</name>
</gene>
<keyword evidence="2" id="KW-0732">Signal</keyword>
<keyword evidence="4" id="KW-1185">Reference proteome</keyword>
<organism evidence="3 4">
    <name type="scientific">Allacma fusca</name>
    <dbReference type="NCBI Taxonomy" id="39272"/>
    <lineage>
        <taxon>Eukaryota</taxon>
        <taxon>Metazoa</taxon>
        <taxon>Ecdysozoa</taxon>
        <taxon>Arthropoda</taxon>
        <taxon>Hexapoda</taxon>
        <taxon>Collembola</taxon>
        <taxon>Symphypleona</taxon>
        <taxon>Sminthuridae</taxon>
        <taxon>Allacma</taxon>
    </lineage>
</organism>
<feature type="transmembrane region" description="Helical" evidence="1">
    <location>
        <begin position="64"/>
        <end position="83"/>
    </location>
</feature>
<evidence type="ECO:0000256" key="1">
    <source>
        <dbReference type="SAM" id="Phobius"/>
    </source>
</evidence>
<feature type="chain" id="PRO_5035228757" evidence="2">
    <location>
        <begin position="20"/>
        <end position="171"/>
    </location>
</feature>